<gene>
    <name evidence="1" type="ORF">PROQFM164_S06g000257</name>
</gene>
<dbReference type="SUPFAM" id="SSF52467">
    <property type="entry name" value="DHS-like NAD/FAD-binding domain"/>
    <property type="match status" value="1"/>
</dbReference>
<accession>W6QMX8</accession>
<dbReference type="AlphaFoldDB" id="W6QMX8"/>
<keyword evidence="2" id="KW-1185">Reference proteome</keyword>
<proteinExistence type="predicted"/>
<protein>
    <submittedName>
        <fullName evidence="1">NAD-dependent deacetylase, sirtuin family</fullName>
    </submittedName>
</protein>
<dbReference type="Gene3D" id="3.40.50.1220">
    <property type="entry name" value="TPP-binding domain"/>
    <property type="match status" value="1"/>
</dbReference>
<dbReference type="EMBL" id="HG792020">
    <property type="protein sequence ID" value="CDM37296.1"/>
    <property type="molecule type" value="Genomic_DNA"/>
</dbReference>
<dbReference type="InterPro" id="IPR029035">
    <property type="entry name" value="DHS-like_NAD/FAD-binding_dom"/>
</dbReference>
<reference evidence="1" key="1">
    <citation type="journal article" date="2014" name="Nat. Commun.">
        <title>Multiple recent horizontal transfers of a large genomic region in cheese making fungi.</title>
        <authorList>
            <person name="Cheeseman K."/>
            <person name="Ropars J."/>
            <person name="Renault P."/>
            <person name="Dupont J."/>
            <person name="Gouzy J."/>
            <person name="Branca A."/>
            <person name="Abraham A.L."/>
            <person name="Ceppi M."/>
            <person name="Conseiller E."/>
            <person name="Debuchy R."/>
            <person name="Malagnac F."/>
            <person name="Goarin A."/>
            <person name="Silar P."/>
            <person name="Lacoste S."/>
            <person name="Sallet E."/>
            <person name="Bensimon A."/>
            <person name="Giraud T."/>
            <person name="Brygoo Y."/>
        </authorList>
    </citation>
    <scope>NUCLEOTIDE SEQUENCE [LARGE SCALE GENOMIC DNA]</scope>
    <source>
        <strain evidence="1">FM164</strain>
    </source>
</reference>
<dbReference type="OrthoDB" id="424302at2759"/>
<dbReference type="Proteomes" id="UP000030686">
    <property type="component" value="Unassembled WGS sequence"/>
</dbReference>
<evidence type="ECO:0000313" key="1">
    <source>
        <dbReference type="EMBL" id="CDM37296.1"/>
    </source>
</evidence>
<evidence type="ECO:0000313" key="2">
    <source>
        <dbReference type="Proteomes" id="UP000030686"/>
    </source>
</evidence>
<dbReference type="STRING" id="1365484.W6QMX8"/>
<name>W6QMX8_PENRF</name>
<sequence>MALSEKSIIPAADLQSFTEYLGGCKRIVTLLRAGILAASGLPTFCGVGGLWRSYNATSPITLEAFNKTPSLI</sequence>
<organism evidence="1 2">
    <name type="scientific">Penicillium roqueforti (strain FM164)</name>
    <dbReference type="NCBI Taxonomy" id="1365484"/>
    <lineage>
        <taxon>Eukaryota</taxon>
        <taxon>Fungi</taxon>
        <taxon>Dikarya</taxon>
        <taxon>Ascomycota</taxon>
        <taxon>Pezizomycotina</taxon>
        <taxon>Eurotiomycetes</taxon>
        <taxon>Eurotiomycetidae</taxon>
        <taxon>Eurotiales</taxon>
        <taxon>Aspergillaceae</taxon>
        <taxon>Penicillium</taxon>
    </lineage>
</organism>